<name>A0A7S2SLX4_9STRA</name>
<dbReference type="AlphaFoldDB" id="A0A7S2SLX4"/>
<keyword evidence="1" id="KW-0812">Transmembrane</keyword>
<evidence type="ECO:0000313" key="2">
    <source>
        <dbReference type="EMBL" id="CAD9703913.1"/>
    </source>
</evidence>
<feature type="transmembrane region" description="Helical" evidence="1">
    <location>
        <begin position="21"/>
        <end position="38"/>
    </location>
</feature>
<organism evidence="2">
    <name type="scientific">Mucochytrium quahogii</name>
    <dbReference type="NCBI Taxonomy" id="96639"/>
    <lineage>
        <taxon>Eukaryota</taxon>
        <taxon>Sar</taxon>
        <taxon>Stramenopiles</taxon>
        <taxon>Bigyra</taxon>
        <taxon>Labyrinthulomycetes</taxon>
        <taxon>Thraustochytrida</taxon>
        <taxon>Thraustochytriidae</taxon>
        <taxon>Mucochytrium</taxon>
    </lineage>
</organism>
<reference evidence="2" key="1">
    <citation type="submission" date="2021-01" db="EMBL/GenBank/DDBJ databases">
        <authorList>
            <person name="Corre E."/>
            <person name="Pelletier E."/>
            <person name="Niang G."/>
            <person name="Scheremetjew M."/>
            <person name="Finn R."/>
            <person name="Kale V."/>
            <person name="Holt S."/>
            <person name="Cochrane G."/>
            <person name="Meng A."/>
            <person name="Brown T."/>
            <person name="Cohen L."/>
        </authorList>
    </citation>
    <scope>NUCLEOTIDE SEQUENCE</scope>
    <source>
        <strain evidence="2">NY070348D</strain>
    </source>
</reference>
<sequence length="115" mass="13762">MPTLILKYLFKRRSKGDVPKFKFMVFAMATSPGIFLRFNALCRRWVLYVHYRSQVLEILFSIAVTVALHEIVVVHHRKCLRGHQPRSHFWDPYACWSSHFNFMLVKYMYLDSHAL</sequence>
<proteinExistence type="predicted"/>
<gene>
    <name evidence="2" type="ORF">QSP1433_LOCUS15476</name>
</gene>
<protein>
    <submittedName>
        <fullName evidence="2">Uncharacterized protein</fullName>
    </submittedName>
</protein>
<keyword evidence="1" id="KW-0472">Membrane</keyword>
<dbReference type="EMBL" id="HBHK01024548">
    <property type="protein sequence ID" value="CAD9703913.1"/>
    <property type="molecule type" value="Transcribed_RNA"/>
</dbReference>
<accession>A0A7S2SLX4</accession>
<feature type="transmembrane region" description="Helical" evidence="1">
    <location>
        <begin position="58"/>
        <end position="76"/>
    </location>
</feature>
<evidence type="ECO:0000256" key="1">
    <source>
        <dbReference type="SAM" id="Phobius"/>
    </source>
</evidence>
<keyword evidence="1" id="KW-1133">Transmembrane helix</keyword>